<dbReference type="PANTHER" id="PTHR48050:SF13">
    <property type="entry name" value="STEROL 3-BETA-GLUCOSYLTRANSFERASE UGT80A2"/>
    <property type="match status" value="1"/>
</dbReference>
<dbReference type="EMBL" id="KN714794">
    <property type="protein sequence ID" value="KUI61980.1"/>
    <property type="molecule type" value="Genomic_DNA"/>
</dbReference>
<dbReference type="InterPro" id="IPR050426">
    <property type="entry name" value="Glycosyltransferase_28"/>
</dbReference>
<dbReference type="NCBIfam" id="TIGR01787">
    <property type="entry name" value="squalene_cyclas"/>
    <property type="match status" value="1"/>
</dbReference>
<organism evidence="6 7">
    <name type="scientific">Cytospora mali</name>
    <name type="common">Apple Valsa canker fungus</name>
    <name type="synonym">Valsa mali</name>
    <dbReference type="NCBI Taxonomy" id="578113"/>
    <lineage>
        <taxon>Eukaryota</taxon>
        <taxon>Fungi</taxon>
        <taxon>Dikarya</taxon>
        <taxon>Ascomycota</taxon>
        <taxon>Pezizomycotina</taxon>
        <taxon>Sordariomycetes</taxon>
        <taxon>Sordariomycetidae</taxon>
        <taxon>Diaporthales</taxon>
        <taxon>Cytosporaceae</taxon>
        <taxon>Cytospora</taxon>
    </lineage>
</organism>
<keyword evidence="7" id="KW-1185">Reference proteome</keyword>
<feature type="domain" description="Glycosyltransferase family 28 N-terminal" evidence="3">
    <location>
        <begin position="786"/>
        <end position="848"/>
    </location>
</feature>
<evidence type="ECO:0000313" key="7">
    <source>
        <dbReference type="Proteomes" id="UP000078576"/>
    </source>
</evidence>
<keyword evidence="2" id="KW-0677">Repeat</keyword>
<dbReference type="SUPFAM" id="SSF53756">
    <property type="entry name" value="UDP-Glycosyltransferase/glycogen phosphorylase"/>
    <property type="match status" value="1"/>
</dbReference>
<dbReference type="InterPro" id="IPR032697">
    <property type="entry name" value="SQ_cyclase_N"/>
</dbReference>
<dbReference type="InterPro" id="IPR002213">
    <property type="entry name" value="UDP_glucos_trans"/>
</dbReference>
<evidence type="ECO:0000256" key="1">
    <source>
        <dbReference type="ARBA" id="ARBA00022679"/>
    </source>
</evidence>
<dbReference type="SUPFAM" id="SSF48239">
    <property type="entry name" value="Terpenoid cyclases/Protein prenyltransferases"/>
    <property type="match status" value="2"/>
</dbReference>
<gene>
    <name evidence="6" type="ORF">VP1G_09107</name>
</gene>
<dbReference type="Gene3D" id="3.40.50.2000">
    <property type="entry name" value="Glycogen Phosphorylase B"/>
    <property type="match status" value="2"/>
</dbReference>
<dbReference type="PANTHER" id="PTHR48050">
    <property type="entry name" value="STEROL 3-BETA-GLUCOSYLTRANSFERASE"/>
    <property type="match status" value="1"/>
</dbReference>
<dbReference type="InterPro" id="IPR032696">
    <property type="entry name" value="SQ_cyclase_C"/>
</dbReference>
<dbReference type="InterPro" id="IPR004276">
    <property type="entry name" value="GlycoTrans_28_N"/>
</dbReference>
<dbReference type="Pfam" id="PF00201">
    <property type="entry name" value="UDPGT"/>
    <property type="match status" value="1"/>
</dbReference>
<dbReference type="Pfam" id="PF13243">
    <property type="entry name" value="SQHop_cyclase_C"/>
    <property type="match status" value="2"/>
</dbReference>
<sequence>MASPPEFQDASEKAQDNVDTANLVSNACRALQQAVDFSMSCQQPDGHWVAPVSADATFTAQYVMFKYAYSTEGLCLSPSESHAIRRWLLSDQGPDGGWSLAPGLPGNISTSVEAYLALRLLGVPRSHPDMQRAAAFVLRQGGAASVRFFTRFFLATFGLVPWDAIPQMPAELILLPSWSKLNIYVLSSWARSTLIPILIVRHHEPVYALPQDEDQVRDQDDFSRSKGGHTGSNSCSNFLDELWVDPSTKNVPFSRSLWDCFIGADQDRDLIEGLFTAGDNILSQPWIKGLMKSNKSPLRQLSLRKCEQWLLDHQEESGDWAGFFPPIHGSIWALLLQGYPVQHQVISLGLEALERLAVHDARGKWLQSTVSACWDTALMINALCDAQLTLALWSQQRFESGEPILSQNLQAPLSKAAEWLRGMQLMVDHGDWRIYAKTQQAGGWSFEYYNSFFPDVDDTAVVIMTLVKENPQAIHSKCIYDAVEWILGMQNVDGGWGAFDINNDARWLHKIPFSDMDSLVDPSTADVTGRMLECFGFLLEHRRDQQYLNRDHKMRKRLLAASKPALDFLLSTQETSGAWWGRWGNNYNYGTTNVLRGLASGHYWRLSPAVHEATLRAVNWLLDCQNADGGWGETLLSYADASLAGQGDSTAGQTAWALDSLLRFIPASDKACQRGVMWLIANQTETPSHRSGAFSITPQLSGGDGTFSIHLTQEPEQCKGTSWPITQYIGTGFPSVLYLGYPFYHHLFPMQALARYIDCTYRQSCANNSSMEIPAALASSINRPHVLIMALGSRGDIDVFISIAQRLRSACRVRIATHPTHRRRVEDHGLEFYDVGGSPDEYASVLCDEPEGVLISNLKQIIKGELKLAALQRSLCKTFELFWRACLDSQSEPYLQAPDGQDIKYPLQEQRVVSQLRPFVADTIVSAPATKVHVHACQSLQVPLVMVSPQPSLPTKAFPDVLTITYPDFLPGRWWNLASYWVLDFLSWLAFGSFLHQLRVRVFQMPPVPWTWFTRGFLADIPHVCLWSSHLFPRPSEWPENVLIGGYASLMAETGEPDNWDYTPSQSLRDFIFNEVDQTNRQHINENSAPTPLVVVSLGSMHIQDPAKFLFMLSWALEQVNARAVVCGNWQGTKVVPQAEGPHARHAGIYVTDQSIPHTWLLRHATGGFVHHGGSGHTGAGLRAGVPMFLVPFMLDQHFWAAQVYRLGLGPAPISFRCLTGAKLAESLQLLLDTSFKKGGPCAQMASLVRAEADGADVAARLILRQLNMPLQIDQKTRLEEGIPATFFMRNAEVPCCLLPTLTGTWRHTVSGLPLSGVAAACLVSEGVLSWYELDIQPRIDKDYWCGRERSLGSGVGALSRGTRFLAQVAGLVWMLLVCLVKFKIPRKVQSRLPKEAGMVSTLGHLTRIRQAKFDFAMVLEPRGHHSKVLEPAELYGSVPVEFRVRIHRNWDALSAATLSRKFALGVKL</sequence>
<evidence type="ECO:0000259" key="3">
    <source>
        <dbReference type="Pfam" id="PF03033"/>
    </source>
</evidence>
<name>A0A194VD95_CYTMA</name>
<dbReference type="GO" id="GO:0005811">
    <property type="term" value="C:lipid droplet"/>
    <property type="evidence" value="ECO:0007669"/>
    <property type="project" value="InterPro"/>
</dbReference>
<dbReference type="OrthoDB" id="21502at2759"/>
<dbReference type="GO" id="GO:0016866">
    <property type="term" value="F:intramolecular transferase activity"/>
    <property type="evidence" value="ECO:0007669"/>
    <property type="project" value="InterPro"/>
</dbReference>
<evidence type="ECO:0000313" key="6">
    <source>
        <dbReference type="EMBL" id="KUI61980.1"/>
    </source>
</evidence>
<accession>A0A194VD95</accession>
<keyword evidence="1" id="KW-0808">Transferase</keyword>
<dbReference type="Gene3D" id="1.50.10.20">
    <property type="match status" value="2"/>
</dbReference>
<feature type="domain" description="Squalene cyclase C-terminal" evidence="4">
    <location>
        <begin position="370"/>
        <end position="691"/>
    </location>
</feature>
<evidence type="ECO:0000259" key="4">
    <source>
        <dbReference type="Pfam" id="PF13243"/>
    </source>
</evidence>
<feature type="domain" description="Squalene cyclase C-terminal" evidence="4">
    <location>
        <begin position="716"/>
        <end position="756"/>
    </location>
</feature>
<dbReference type="InterPro" id="IPR018333">
    <property type="entry name" value="Squalene_cyclase"/>
</dbReference>
<reference evidence="7" key="1">
    <citation type="submission" date="2014-12" db="EMBL/GenBank/DDBJ databases">
        <title>Genome Sequence of Valsa Canker Pathogens Uncovers a Specific Adaption of Colonization on Woody Bark.</title>
        <authorList>
            <person name="Yin Z."/>
            <person name="Liu H."/>
            <person name="Gao X."/>
            <person name="Li Z."/>
            <person name="Song N."/>
            <person name="Ke X."/>
            <person name="Dai Q."/>
            <person name="Wu Y."/>
            <person name="Sun Y."/>
            <person name="Xu J.-R."/>
            <person name="Kang Z.K."/>
            <person name="Wang L."/>
            <person name="Huang L."/>
        </authorList>
    </citation>
    <scope>NUCLEOTIDE SEQUENCE [LARGE SCALE GENOMIC DNA]</scope>
    <source>
        <strain evidence="7">SXYL134</strain>
    </source>
</reference>
<dbReference type="Pfam" id="PF03033">
    <property type="entry name" value="Glyco_transf_28"/>
    <property type="match status" value="1"/>
</dbReference>
<dbReference type="SFLD" id="SFLDG01016">
    <property type="entry name" value="Prenyltransferase_Like_2"/>
    <property type="match status" value="1"/>
</dbReference>
<dbReference type="Proteomes" id="UP000078576">
    <property type="component" value="Unassembled WGS sequence"/>
</dbReference>
<feature type="domain" description="Squalene cyclase N-terminal" evidence="5">
    <location>
        <begin position="32"/>
        <end position="360"/>
    </location>
</feature>
<dbReference type="CDD" id="cd03784">
    <property type="entry name" value="GT1_Gtf-like"/>
    <property type="match status" value="1"/>
</dbReference>
<dbReference type="InterPro" id="IPR008930">
    <property type="entry name" value="Terpenoid_cyclase/PrenylTrfase"/>
</dbReference>
<evidence type="ECO:0000259" key="5">
    <source>
        <dbReference type="Pfam" id="PF13249"/>
    </source>
</evidence>
<proteinExistence type="predicted"/>
<dbReference type="GO" id="GO:0016104">
    <property type="term" value="P:triterpenoid biosynthetic process"/>
    <property type="evidence" value="ECO:0007669"/>
    <property type="project" value="InterPro"/>
</dbReference>
<dbReference type="GO" id="GO:0016906">
    <property type="term" value="F:sterol 3-beta-glucosyltransferase activity"/>
    <property type="evidence" value="ECO:0007669"/>
    <property type="project" value="UniProtKB-ARBA"/>
</dbReference>
<dbReference type="STRING" id="694573.A0A194VD95"/>
<dbReference type="Pfam" id="PF13249">
    <property type="entry name" value="SQHop_cyclase_N"/>
    <property type="match status" value="1"/>
</dbReference>
<dbReference type="GO" id="GO:0005975">
    <property type="term" value="P:carbohydrate metabolic process"/>
    <property type="evidence" value="ECO:0007669"/>
    <property type="project" value="InterPro"/>
</dbReference>
<protein>
    <submittedName>
        <fullName evidence="6">Dammaradiene synthase</fullName>
    </submittedName>
</protein>
<evidence type="ECO:0000256" key="2">
    <source>
        <dbReference type="ARBA" id="ARBA00022737"/>
    </source>
</evidence>